<evidence type="ECO:0000256" key="5">
    <source>
        <dbReference type="ARBA" id="ARBA00022691"/>
    </source>
</evidence>
<reference evidence="12" key="1">
    <citation type="submission" date="2022-03" db="EMBL/GenBank/DDBJ databases">
        <title>Genomic analyses of argali, domestic sheep and their hybrids provide insights into chromosomal evolution, heterosis and genetic basis of agronomic traits.</title>
        <authorList>
            <person name="Li M."/>
        </authorList>
    </citation>
    <scope>NUCLEOTIDE SEQUENCE</scope>
    <source>
        <strain evidence="12">CAU-MHL-2022a</strain>
        <tissue evidence="12">Skin</tissue>
    </source>
</reference>
<feature type="region of interest" description="Disordered" evidence="10">
    <location>
        <begin position="524"/>
        <end position="562"/>
    </location>
</feature>
<comment type="similarity">
    <text evidence="1">Belongs to the methyltransferase superfamily.</text>
</comment>
<sequence>MEEKHDCRGQKGLVPKVSVKQYVTSTVEVLETTPESQQLTSHHSQICIQSAAFQTEIHSPMHLPVLSSMKLYRTELTRDGYVYYITMPVCGQNKEKEEQTPGEQIPNGDLSVAEGGCQDQMRKDALKRHAAVTQDSNQSPSICGSQVLPGSGGRSTSLPPWHPLRMDHAAAQLEKQHVHDVYESTAPYFSDLQSKAWPRVRQFLQEQKPGSLIADIGCGTGKYLKVNSQVHTLGCDYCAPLVEIARSRGCEVMVCDNLNLPFRDQGFDAIISIGVIHHFSTKQRRIRAIKEMARVLAPGGQLMIYVWAMEQKNRHFEKQDVLVPWNKALCSQPLSESGQPGRKQPCGRPERGHPYHPPCSACPCSVCFEGRCNSKRSHSVDCNSVLAGTCCANISKEGEEENGFYNTLGKSFRSWFSSRSLDESTLRKQIEKVRPLKSTESWANSTISIQPSRHSSFDLGHPETLSAGEQNLDEEVFVEPSQGPLEWLRAPTTCKQLNGDHPGVIRRNGDGNFLGGTNAKESCVDEDNLEESTASGSKSWRRISAADSTDSNPGDAISVEEQQPDVLDSRAFMRYYHVFREGELCGLLKESVSELHILSSGNDHGNWCVIAEKR</sequence>
<evidence type="ECO:0000256" key="6">
    <source>
        <dbReference type="ARBA" id="ARBA00022694"/>
    </source>
</evidence>
<dbReference type="SUPFAM" id="SSF53335">
    <property type="entry name" value="S-adenosyl-L-methionine-dependent methyltransferases"/>
    <property type="match status" value="1"/>
</dbReference>
<dbReference type="Proteomes" id="UP001214576">
    <property type="component" value="Unassembled WGS sequence"/>
</dbReference>
<evidence type="ECO:0000256" key="8">
    <source>
        <dbReference type="ARBA" id="ARBA00071880"/>
    </source>
</evidence>
<dbReference type="GO" id="GO:0005634">
    <property type="term" value="C:nucleus"/>
    <property type="evidence" value="ECO:0007669"/>
    <property type="project" value="TreeGrafter"/>
</dbReference>
<dbReference type="GO" id="GO:0106335">
    <property type="term" value="F:tRNA (5-carboxymethyluridine(34)-5-O)-methyltransferase activity"/>
    <property type="evidence" value="ECO:0007669"/>
    <property type="project" value="TreeGrafter"/>
</dbReference>
<dbReference type="InterPro" id="IPR051422">
    <property type="entry name" value="AlkB_tRNA_MeTrf/Diox"/>
</dbReference>
<keyword evidence="5" id="KW-0949">S-adenosyl-L-methionine</keyword>
<accession>A0AAD4XXG1</accession>
<dbReference type="GO" id="GO:0005737">
    <property type="term" value="C:cytoplasm"/>
    <property type="evidence" value="ECO:0007669"/>
    <property type="project" value="TreeGrafter"/>
</dbReference>
<evidence type="ECO:0000256" key="7">
    <source>
        <dbReference type="ARBA" id="ARBA00057565"/>
    </source>
</evidence>
<dbReference type="GO" id="GO:0002098">
    <property type="term" value="P:tRNA wobble uridine modification"/>
    <property type="evidence" value="ECO:0007669"/>
    <property type="project" value="TreeGrafter"/>
</dbReference>
<dbReference type="InterPro" id="IPR013216">
    <property type="entry name" value="Methyltransf_11"/>
</dbReference>
<name>A0AAD4XXG1_OVIAM</name>
<keyword evidence="13" id="KW-1185">Reference proteome</keyword>
<keyword evidence="2" id="KW-0597">Phosphoprotein</keyword>
<evidence type="ECO:0000256" key="4">
    <source>
        <dbReference type="ARBA" id="ARBA00022679"/>
    </source>
</evidence>
<evidence type="ECO:0000313" key="12">
    <source>
        <dbReference type="EMBL" id="KAI4529645.1"/>
    </source>
</evidence>
<evidence type="ECO:0000313" key="13">
    <source>
        <dbReference type="Proteomes" id="UP001214576"/>
    </source>
</evidence>
<dbReference type="Gene3D" id="3.40.50.150">
    <property type="entry name" value="Vaccinia Virus protein VP39"/>
    <property type="match status" value="2"/>
</dbReference>
<dbReference type="InterPro" id="IPR029063">
    <property type="entry name" value="SAM-dependent_MTases_sf"/>
</dbReference>
<evidence type="ECO:0000256" key="9">
    <source>
        <dbReference type="ARBA" id="ARBA00083167"/>
    </source>
</evidence>
<dbReference type="FunFam" id="3.40.50.150:FF:000154">
    <property type="entry name" value="Probable tRNA methyltransferase 9B"/>
    <property type="match status" value="1"/>
</dbReference>
<dbReference type="CDD" id="cd02440">
    <property type="entry name" value="AdoMet_MTases"/>
    <property type="match status" value="1"/>
</dbReference>
<evidence type="ECO:0000256" key="1">
    <source>
        <dbReference type="ARBA" id="ARBA00008361"/>
    </source>
</evidence>
<dbReference type="EMBL" id="JAKZEL010000027">
    <property type="protein sequence ID" value="KAI4529645.1"/>
    <property type="molecule type" value="Genomic_DNA"/>
</dbReference>
<comment type="caution">
    <text evidence="12">The sequence shown here is derived from an EMBL/GenBank/DDBJ whole genome shotgun (WGS) entry which is preliminary data.</text>
</comment>
<comment type="function">
    <text evidence="7">May modify wobble uridines in specific arginine and glutamic acid tRNAs. Acts as a tumor suppressor by promoting the expression of LIN9.</text>
</comment>
<gene>
    <name evidence="12" type="ORF">MG293_020323</name>
</gene>
<organism evidence="12 13">
    <name type="scientific">Ovis ammon polii</name>
    <dbReference type="NCBI Taxonomy" id="230172"/>
    <lineage>
        <taxon>Eukaryota</taxon>
        <taxon>Metazoa</taxon>
        <taxon>Chordata</taxon>
        <taxon>Craniata</taxon>
        <taxon>Vertebrata</taxon>
        <taxon>Euteleostomi</taxon>
        <taxon>Mammalia</taxon>
        <taxon>Eutheria</taxon>
        <taxon>Laurasiatheria</taxon>
        <taxon>Artiodactyla</taxon>
        <taxon>Ruminantia</taxon>
        <taxon>Pecora</taxon>
        <taxon>Bovidae</taxon>
        <taxon>Caprinae</taxon>
        <taxon>Ovis</taxon>
    </lineage>
</organism>
<feature type="domain" description="Methyltransferase type 11" evidence="11">
    <location>
        <begin position="215"/>
        <end position="304"/>
    </location>
</feature>
<evidence type="ECO:0000256" key="2">
    <source>
        <dbReference type="ARBA" id="ARBA00022553"/>
    </source>
</evidence>
<dbReference type="PANTHER" id="PTHR13069">
    <property type="entry name" value="ALKYLATED DNA REPAIR PROTEIN ALKB HOMOLOG 8"/>
    <property type="match status" value="1"/>
</dbReference>
<evidence type="ECO:0000256" key="10">
    <source>
        <dbReference type="SAM" id="MobiDB-lite"/>
    </source>
</evidence>
<protein>
    <recommendedName>
        <fullName evidence="8">Probable tRNA methyltransferase 9B</fullName>
    </recommendedName>
    <alternativeName>
        <fullName evidence="9">Probable tRNA methyltransferase 9-like protein</fullName>
    </alternativeName>
</protein>
<dbReference type="GO" id="GO:0030488">
    <property type="term" value="P:tRNA methylation"/>
    <property type="evidence" value="ECO:0007669"/>
    <property type="project" value="TreeGrafter"/>
</dbReference>
<keyword evidence="4" id="KW-0808">Transferase</keyword>
<evidence type="ECO:0000256" key="3">
    <source>
        <dbReference type="ARBA" id="ARBA00022603"/>
    </source>
</evidence>
<feature type="compositionally biased region" description="Polar residues" evidence="10">
    <location>
        <begin position="133"/>
        <end position="144"/>
    </location>
</feature>
<dbReference type="PANTHER" id="PTHR13069:SF36">
    <property type="entry name" value="TRNA METHYLTRANSFERASE 9B-RELATED"/>
    <property type="match status" value="1"/>
</dbReference>
<dbReference type="GO" id="GO:0008757">
    <property type="term" value="F:S-adenosylmethionine-dependent methyltransferase activity"/>
    <property type="evidence" value="ECO:0007669"/>
    <property type="project" value="InterPro"/>
</dbReference>
<evidence type="ECO:0000259" key="11">
    <source>
        <dbReference type="Pfam" id="PF08241"/>
    </source>
</evidence>
<proteinExistence type="inferred from homology"/>
<keyword evidence="3" id="KW-0489">Methyltransferase</keyword>
<dbReference type="GO" id="GO:0000049">
    <property type="term" value="F:tRNA binding"/>
    <property type="evidence" value="ECO:0007669"/>
    <property type="project" value="TreeGrafter"/>
</dbReference>
<keyword evidence="6" id="KW-0819">tRNA processing</keyword>
<dbReference type="AlphaFoldDB" id="A0AAD4XXG1"/>
<dbReference type="Pfam" id="PF08241">
    <property type="entry name" value="Methyltransf_11"/>
    <property type="match status" value="1"/>
</dbReference>
<feature type="region of interest" description="Disordered" evidence="10">
    <location>
        <begin position="132"/>
        <end position="155"/>
    </location>
</feature>